<evidence type="ECO:0000259" key="1">
    <source>
        <dbReference type="Pfam" id="PF05117"/>
    </source>
</evidence>
<reference evidence="2" key="2">
    <citation type="submission" date="2024-01" db="EMBL/GenBank/DDBJ databases">
        <title>Long-read genome sequencing of X. campestris pv. papavericola.</title>
        <authorList>
            <person name="Hussain R.M.F."/>
            <person name="Greer S."/>
            <person name="Harrison J."/>
            <person name="Grant M."/>
            <person name="Vicente J."/>
            <person name="Studholme D.J."/>
        </authorList>
    </citation>
    <scope>NUCLEOTIDE SEQUENCE</scope>
    <source>
        <strain evidence="2">NCPPB 2970</strain>
    </source>
</reference>
<evidence type="ECO:0000313" key="3">
    <source>
        <dbReference type="Proteomes" id="UP001297361"/>
    </source>
</evidence>
<reference evidence="2" key="1">
    <citation type="submission" date="2021-10" db="EMBL/GenBank/DDBJ databases">
        <authorList>
            <person name="Hussein R."/>
            <person name="Harrison J."/>
            <person name="Studholme D.J."/>
            <person name="Vicente J."/>
            <person name="Grant M."/>
        </authorList>
    </citation>
    <scope>NUCLEOTIDE SEQUENCE</scope>
    <source>
        <strain evidence="2">NCPPB 2970</strain>
    </source>
</reference>
<dbReference type="RefSeq" id="WP_228425429.1">
    <property type="nucleotide sequence ID" value="NZ_JAJFNJ020000005.1"/>
</dbReference>
<dbReference type="InterPro" id="IPR016097">
    <property type="entry name" value="DUF695"/>
</dbReference>
<organism evidence="2 3">
    <name type="scientific">Xanthomonas campestris pv. papavericola</name>
    <dbReference type="NCBI Taxonomy" id="487881"/>
    <lineage>
        <taxon>Bacteria</taxon>
        <taxon>Pseudomonadati</taxon>
        <taxon>Pseudomonadota</taxon>
        <taxon>Gammaproteobacteria</taxon>
        <taxon>Lysobacterales</taxon>
        <taxon>Lysobacteraceae</taxon>
        <taxon>Xanthomonas</taxon>
    </lineage>
</organism>
<protein>
    <submittedName>
        <fullName evidence="2">DUF695 domain-containing protein</fullName>
    </submittedName>
</protein>
<feature type="domain" description="DUF695" evidence="1">
    <location>
        <begin position="26"/>
        <end position="159"/>
    </location>
</feature>
<comment type="caution">
    <text evidence="2">The sequence shown here is derived from an EMBL/GenBank/DDBJ whole genome shotgun (WGS) entry which is preliminary data.</text>
</comment>
<accession>A0AAJ2X6H9</accession>
<proteinExistence type="predicted"/>
<dbReference type="EMBL" id="JAJFNJ020000005">
    <property type="protein sequence ID" value="MEC3890325.1"/>
    <property type="molecule type" value="Genomic_DNA"/>
</dbReference>
<gene>
    <name evidence="2" type="ORF">LLE72_021890</name>
</gene>
<name>A0AAJ2X6H9_XANCA</name>
<dbReference type="AlphaFoldDB" id="A0AAJ2X6H9"/>
<dbReference type="Pfam" id="PF05117">
    <property type="entry name" value="DUF695"/>
    <property type="match status" value="1"/>
</dbReference>
<evidence type="ECO:0000313" key="2">
    <source>
        <dbReference type="EMBL" id="MEC3890325.1"/>
    </source>
</evidence>
<dbReference type="Proteomes" id="UP001297361">
    <property type="component" value="Unassembled WGS sequence"/>
</dbReference>
<sequence>MKRRIVTFLAALSTTQASSRPSLPEQWWTYMASYDDGPGSIRLNLALRKAAPEVKYPNLIVTGTTYTTSRTDALPEKIDAKRLNDLQERIVAEIAKHTPYVYAGTFTHNFEQLHYVYVKSPDGIQHALSDVYASHCPGCKVYTNIKQDPSWYDYSDFLFPNEATREHYGLQLD</sequence>